<feature type="region of interest" description="Disordered" evidence="1">
    <location>
        <begin position="248"/>
        <end position="296"/>
    </location>
</feature>
<dbReference type="AlphaFoldDB" id="L9URF1"/>
<feature type="region of interest" description="Disordered" evidence="1">
    <location>
        <begin position="361"/>
        <end position="390"/>
    </location>
</feature>
<feature type="compositionally biased region" description="Basic and acidic residues" evidence="1">
    <location>
        <begin position="34"/>
        <end position="61"/>
    </location>
</feature>
<sequence length="390" mass="44678">MDGLDTKIQRLAKKHGAGQVREWADEGMTVDTMGKPRDMRAFRERQKQRPAEVPKDIERRNAKSVQRSRGAHHEASKAGEVPKDIERRNAKSVQRSRGAHHEASKAGDTQVPDSVRDVISSPGQSLNASIQRVMEDRMGDNLGDVRIHTGPSAAKACEDINARAFTVGNHVAFNHGEYHPSSAEGQHILAHELAHVRQQTGGTVSMLPQEGELEIDPDPRLEREAEETAQRVMQGGKIGVYRMEHSEVHVQRHHEDQKRRPNGEFGPLKEEIAKKRTKREEKPYGHDQRPRYEPGQREEVWNRAKGPNGVVFCAVDEVPLDRDEWCMGHKPRREYWYLVEYYLRGIITREEFLAEYRNPDHYQPESHRASSSGEHEQEGEYWAEKWGPLE</sequence>
<dbReference type="InterPro" id="IPR026835">
    <property type="entry name" value="YqcG_C"/>
</dbReference>
<reference evidence="4 5" key="1">
    <citation type="journal article" date="2014" name="PLoS Genet.">
        <title>Phylogenetically driven sequencing of extremely halophilic archaea reveals strategies for static and dynamic osmo-response.</title>
        <authorList>
            <person name="Becker E.A."/>
            <person name="Seitzer P.M."/>
            <person name="Tritt A."/>
            <person name="Larsen D."/>
            <person name="Krusor M."/>
            <person name="Yao A.I."/>
            <person name="Wu D."/>
            <person name="Madern D."/>
            <person name="Eisen J.A."/>
            <person name="Darling A.E."/>
            <person name="Facciotti M.T."/>
        </authorList>
    </citation>
    <scope>NUCLEOTIDE SEQUENCE [LARGE SCALE GENOMIC DNA]</scope>
    <source>
        <strain evidence="4 5">DSM 11551</strain>
    </source>
</reference>
<evidence type="ECO:0000259" key="2">
    <source>
        <dbReference type="Pfam" id="PF13699"/>
    </source>
</evidence>
<feature type="domain" description="eCIS core" evidence="2">
    <location>
        <begin position="126"/>
        <end position="202"/>
    </location>
</feature>
<organism evidence="4 5">
    <name type="scientific">Halogeometricum borinquense (strain ATCC 700274 / DSM 11551 / JCM 10706 / KCTC 4070 / PR3)</name>
    <dbReference type="NCBI Taxonomy" id="469382"/>
    <lineage>
        <taxon>Archaea</taxon>
        <taxon>Methanobacteriati</taxon>
        <taxon>Methanobacteriota</taxon>
        <taxon>Stenosarchaea group</taxon>
        <taxon>Halobacteria</taxon>
        <taxon>Halobacteriales</taxon>
        <taxon>Haloferacaceae</taxon>
        <taxon>Halogeometricum</taxon>
    </lineage>
</organism>
<comment type="caution">
    <text evidence="4">The sequence shown here is derived from an EMBL/GenBank/DDBJ whole genome shotgun (WGS) entry which is preliminary data.</text>
</comment>
<feature type="compositionally biased region" description="Basic and acidic residues" evidence="1">
    <location>
        <begin position="361"/>
        <end position="378"/>
    </location>
</feature>
<dbReference type="InterPro" id="IPR025295">
    <property type="entry name" value="eCIS_core_dom"/>
</dbReference>
<dbReference type="Pfam" id="PF13699">
    <property type="entry name" value="eCIS_core"/>
    <property type="match status" value="1"/>
</dbReference>
<feature type="compositionally biased region" description="Basic and acidic residues" evidence="1">
    <location>
        <begin position="71"/>
        <end position="89"/>
    </location>
</feature>
<name>L9URF1_HALBP</name>
<evidence type="ECO:0000256" key="1">
    <source>
        <dbReference type="SAM" id="MobiDB-lite"/>
    </source>
</evidence>
<evidence type="ECO:0000313" key="4">
    <source>
        <dbReference type="EMBL" id="ELY27480.1"/>
    </source>
</evidence>
<protein>
    <submittedName>
        <fullName evidence="4">Uncharacterized protein</fullName>
    </submittedName>
</protein>
<feature type="region of interest" description="Disordered" evidence="1">
    <location>
        <begin position="1"/>
        <end position="126"/>
    </location>
</feature>
<dbReference type="Proteomes" id="UP000011585">
    <property type="component" value="Unassembled WGS sequence"/>
</dbReference>
<evidence type="ECO:0000259" key="3">
    <source>
        <dbReference type="Pfam" id="PF14410"/>
    </source>
</evidence>
<dbReference type="EMBL" id="AOHT01000033">
    <property type="protein sequence ID" value="ELY27480.1"/>
    <property type="molecule type" value="Genomic_DNA"/>
</dbReference>
<proteinExistence type="predicted"/>
<evidence type="ECO:0000313" key="5">
    <source>
        <dbReference type="Proteomes" id="UP000011585"/>
    </source>
</evidence>
<accession>L9URF1</accession>
<gene>
    <name evidence="4" type="ORF">C499_10464</name>
</gene>
<dbReference type="Pfam" id="PF14410">
    <property type="entry name" value="GH-E"/>
    <property type="match status" value="1"/>
</dbReference>
<dbReference type="PATRIC" id="fig|469382.19.peg.2058"/>
<feature type="domain" description="Toxin YqcG C-terminal" evidence="3">
    <location>
        <begin position="308"/>
        <end position="376"/>
    </location>
</feature>